<evidence type="ECO:0000256" key="1">
    <source>
        <dbReference type="SAM" id="MobiDB-lite"/>
    </source>
</evidence>
<evidence type="ECO:0000313" key="2">
    <source>
        <dbReference type="EMBL" id="KAK7881208.1"/>
    </source>
</evidence>
<comment type="caution">
    <text evidence="2">The sequence shown here is derived from an EMBL/GenBank/DDBJ whole genome shotgun (WGS) entry which is preliminary data.</text>
</comment>
<protein>
    <recommendedName>
        <fullName evidence="4">Prolactin receptor</fullName>
    </recommendedName>
</protein>
<evidence type="ECO:0000313" key="3">
    <source>
        <dbReference type="Proteomes" id="UP001460270"/>
    </source>
</evidence>
<reference evidence="3" key="1">
    <citation type="submission" date="2024-04" db="EMBL/GenBank/DDBJ databases">
        <title>Salinicola lusitanus LLJ914,a marine bacterium isolated from the Okinawa Trough.</title>
        <authorList>
            <person name="Li J."/>
        </authorList>
    </citation>
    <scope>NUCLEOTIDE SEQUENCE [LARGE SCALE GENOMIC DNA]</scope>
</reference>
<dbReference type="EMBL" id="JBBPFD010000022">
    <property type="protein sequence ID" value="KAK7881208.1"/>
    <property type="molecule type" value="Genomic_DNA"/>
</dbReference>
<keyword evidence="3" id="KW-1185">Reference proteome</keyword>
<feature type="region of interest" description="Disordered" evidence="1">
    <location>
        <begin position="90"/>
        <end position="133"/>
    </location>
</feature>
<dbReference type="AlphaFoldDB" id="A0AAW0MKE2"/>
<evidence type="ECO:0008006" key="4">
    <source>
        <dbReference type="Google" id="ProtNLM"/>
    </source>
</evidence>
<feature type="region of interest" description="Disordered" evidence="1">
    <location>
        <begin position="42"/>
        <end position="77"/>
    </location>
</feature>
<organism evidence="2 3">
    <name type="scientific">Mugilogobius chulae</name>
    <name type="common">yellowstripe goby</name>
    <dbReference type="NCBI Taxonomy" id="88201"/>
    <lineage>
        <taxon>Eukaryota</taxon>
        <taxon>Metazoa</taxon>
        <taxon>Chordata</taxon>
        <taxon>Craniata</taxon>
        <taxon>Vertebrata</taxon>
        <taxon>Euteleostomi</taxon>
        <taxon>Actinopterygii</taxon>
        <taxon>Neopterygii</taxon>
        <taxon>Teleostei</taxon>
        <taxon>Neoteleostei</taxon>
        <taxon>Acanthomorphata</taxon>
        <taxon>Gobiaria</taxon>
        <taxon>Gobiiformes</taxon>
        <taxon>Gobioidei</taxon>
        <taxon>Gobiidae</taxon>
        <taxon>Gobionellinae</taxon>
        <taxon>Mugilogobius</taxon>
    </lineage>
</organism>
<name>A0AAW0MKE2_9GOBI</name>
<dbReference type="Proteomes" id="UP001460270">
    <property type="component" value="Unassembled WGS sequence"/>
</dbReference>
<gene>
    <name evidence="2" type="ORF">WMY93_029617</name>
</gene>
<accession>A0AAW0MKE2</accession>
<sequence length="133" mass="14613">MVEEKEFTVDDELSSNQKSPVSMCLPFKHSCNKLGAHLPDSLVAGLPPSSEKNTNTNDGYERLLRSGSEAQRPSTETKELFLWLTPGTHFSRDHQASDKSVKLTTSGKILKRDVTTPDSPLTKAESPAAETVR</sequence>
<feature type="compositionally biased region" description="Basic and acidic residues" evidence="1">
    <location>
        <begin position="90"/>
        <end position="101"/>
    </location>
</feature>
<proteinExistence type="predicted"/>